<protein>
    <submittedName>
        <fullName evidence="1">Uncharacterized protein</fullName>
    </submittedName>
</protein>
<reference evidence="1 2" key="2">
    <citation type="journal article" date="2022" name="Mol. Ecol. Resour.">
        <title>The genomes of chicory, endive, great burdock and yacon provide insights into Asteraceae paleo-polyploidization history and plant inulin production.</title>
        <authorList>
            <person name="Fan W."/>
            <person name="Wang S."/>
            <person name="Wang H."/>
            <person name="Wang A."/>
            <person name="Jiang F."/>
            <person name="Liu H."/>
            <person name="Zhao H."/>
            <person name="Xu D."/>
            <person name="Zhang Y."/>
        </authorList>
    </citation>
    <scope>NUCLEOTIDE SEQUENCE [LARGE SCALE GENOMIC DNA]</scope>
    <source>
        <strain evidence="2">cv. Punajuju</strain>
        <tissue evidence="1">Leaves</tissue>
    </source>
</reference>
<proteinExistence type="predicted"/>
<accession>A0ACB9G8E8</accession>
<reference evidence="2" key="1">
    <citation type="journal article" date="2022" name="Mol. Ecol. Resour.">
        <title>The genomes of chicory, endive, great burdock and yacon provide insights into Asteraceae palaeo-polyploidization history and plant inulin production.</title>
        <authorList>
            <person name="Fan W."/>
            <person name="Wang S."/>
            <person name="Wang H."/>
            <person name="Wang A."/>
            <person name="Jiang F."/>
            <person name="Liu H."/>
            <person name="Zhao H."/>
            <person name="Xu D."/>
            <person name="Zhang Y."/>
        </authorList>
    </citation>
    <scope>NUCLEOTIDE SEQUENCE [LARGE SCALE GENOMIC DNA]</scope>
    <source>
        <strain evidence="2">cv. Punajuju</strain>
    </source>
</reference>
<dbReference type="EMBL" id="CM042010">
    <property type="protein sequence ID" value="KAI3779330.1"/>
    <property type="molecule type" value="Genomic_DNA"/>
</dbReference>
<dbReference type="Proteomes" id="UP001055811">
    <property type="component" value="Linkage Group LG02"/>
</dbReference>
<comment type="caution">
    <text evidence="1">The sequence shown here is derived from an EMBL/GenBank/DDBJ whole genome shotgun (WGS) entry which is preliminary data.</text>
</comment>
<sequence>MILPTDDTDDDRPPDNVIPSANKSKVRVGVVQQPEMEVEDFECQMKTDGELEEMIPKIKKSILKLGHKLSDKGEKLECLGICIPEAERRMKSLVEKVSNRPPDIAVVTSAEKLKDRVGGVQQPQTKVEDFEYQMKTNGELESTITRLKKNLMTIGHRLPDKGEKVKATLRRCVAEVQRRKGSRVDKAEREEGTAKRMRIVGKEQKAEKKQGNKVKEKLVDAEKKIVQLKAHVLDLQEKLRDSYVQLDAVKEEKKEVSKRLEVAERKCASVADDSKWLLQEGLAFLVQKLVNELSKENFMTLSELRTWHQRSRSDSS</sequence>
<keyword evidence="2" id="KW-1185">Reference proteome</keyword>
<name>A0ACB9G8E8_CICIN</name>
<gene>
    <name evidence="1" type="ORF">L2E82_09022</name>
</gene>
<organism evidence="1 2">
    <name type="scientific">Cichorium intybus</name>
    <name type="common">Chicory</name>
    <dbReference type="NCBI Taxonomy" id="13427"/>
    <lineage>
        <taxon>Eukaryota</taxon>
        <taxon>Viridiplantae</taxon>
        <taxon>Streptophyta</taxon>
        <taxon>Embryophyta</taxon>
        <taxon>Tracheophyta</taxon>
        <taxon>Spermatophyta</taxon>
        <taxon>Magnoliopsida</taxon>
        <taxon>eudicotyledons</taxon>
        <taxon>Gunneridae</taxon>
        <taxon>Pentapetalae</taxon>
        <taxon>asterids</taxon>
        <taxon>campanulids</taxon>
        <taxon>Asterales</taxon>
        <taxon>Asteraceae</taxon>
        <taxon>Cichorioideae</taxon>
        <taxon>Cichorieae</taxon>
        <taxon>Cichoriinae</taxon>
        <taxon>Cichorium</taxon>
    </lineage>
</organism>
<evidence type="ECO:0000313" key="1">
    <source>
        <dbReference type="EMBL" id="KAI3779330.1"/>
    </source>
</evidence>
<evidence type="ECO:0000313" key="2">
    <source>
        <dbReference type="Proteomes" id="UP001055811"/>
    </source>
</evidence>